<evidence type="ECO:0000256" key="6">
    <source>
        <dbReference type="SAM" id="MobiDB-lite"/>
    </source>
</evidence>
<evidence type="ECO:0000256" key="3">
    <source>
        <dbReference type="ARBA" id="ARBA00022842"/>
    </source>
</evidence>
<dbReference type="InterPro" id="IPR023214">
    <property type="entry name" value="HAD_sf"/>
</dbReference>
<sequence length="209" mass="22758">MANDVTGALPKVQEPEEEAKGTTALSRKEKSVLQTKLQVSHPDWLRRYNHRHSHCGDSLHPVLPPDILVDPRALDQDTVPVPGEVSHHGVTVLVVAVPEENDEGTTTWCATWMPVETMGNATAICSDKTGTLTTNRMTVVQCYMGDDIDISYTIPSSRWSPSLNRFPPNIGGACSDGPLYQQRLYIPSTGEYCSTVLSSTSAQPVDTAP</sequence>
<dbReference type="SUPFAM" id="SSF56784">
    <property type="entry name" value="HAD-like"/>
    <property type="match status" value="1"/>
</dbReference>
<dbReference type="InterPro" id="IPR018303">
    <property type="entry name" value="ATPase_P-typ_P_site"/>
</dbReference>
<keyword evidence="3" id="KW-0460">Magnesium</keyword>
<keyword evidence="5" id="KW-0472">Membrane</keyword>
<protein>
    <submittedName>
        <fullName evidence="7">ATP2B3</fullName>
    </submittedName>
</protein>
<evidence type="ECO:0000313" key="8">
    <source>
        <dbReference type="Proteomes" id="UP001235939"/>
    </source>
</evidence>
<dbReference type="InterPro" id="IPR023299">
    <property type="entry name" value="ATPase_P-typ_cyto_dom_N"/>
</dbReference>
<name>A0ABY6JWV6_9ARAC</name>
<evidence type="ECO:0000256" key="2">
    <source>
        <dbReference type="ARBA" id="ARBA00022692"/>
    </source>
</evidence>
<evidence type="ECO:0000313" key="7">
    <source>
        <dbReference type="EMBL" id="UYV61054.1"/>
    </source>
</evidence>
<proteinExistence type="predicted"/>
<accession>A0ABY6JWV6</accession>
<evidence type="ECO:0000256" key="4">
    <source>
        <dbReference type="ARBA" id="ARBA00022989"/>
    </source>
</evidence>
<dbReference type="PANTHER" id="PTHR24093:SF369">
    <property type="entry name" value="CALCIUM-TRANSPORTING ATPASE"/>
    <property type="match status" value="1"/>
</dbReference>
<dbReference type="InterPro" id="IPR036412">
    <property type="entry name" value="HAD-like_sf"/>
</dbReference>
<feature type="region of interest" description="Disordered" evidence="6">
    <location>
        <begin position="1"/>
        <end position="32"/>
    </location>
</feature>
<dbReference type="PANTHER" id="PTHR24093">
    <property type="entry name" value="CATION TRANSPORTING ATPASE"/>
    <property type="match status" value="1"/>
</dbReference>
<dbReference type="Gene3D" id="3.40.50.1000">
    <property type="entry name" value="HAD superfamily/HAD-like"/>
    <property type="match status" value="1"/>
</dbReference>
<dbReference type="Proteomes" id="UP001235939">
    <property type="component" value="Chromosome 01"/>
</dbReference>
<keyword evidence="4" id="KW-1133">Transmembrane helix</keyword>
<dbReference type="EMBL" id="CP092863">
    <property type="protein sequence ID" value="UYV61054.1"/>
    <property type="molecule type" value="Genomic_DNA"/>
</dbReference>
<reference evidence="7 8" key="1">
    <citation type="submission" date="2022-01" db="EMBL/GenBank/DDBJ databases">
        <title>A chromosomal length assembly of Cordylochernes scorpioides.</title>
        <authorList>
            <person name="Zeh D."/>
            <person name="Zeh J."/>
        </authorList>
    </citation>
    <scope>NUCLEOTIDE SEQUENCE [LARGE SCALE GENOMIC DNA]</scope>
    <source>
        <strain evidence="7">IN4F17</strain>
        <tissue evidence="7">Whole Body</tissue>
    </source>
</reference>
<evidence type="ECO:0000256" key="5">
    <source>
        <dbReference type="ARBA" id="ARBA00023136"/>
    </source>
</evidence>
<gene>
    <name evidence="7" type="ORF">LAZ67_1003253</name>
</gene>
<dbReference type="PROSITE" id="PS00154">
    <property type="entry name" value="ATPASE_E1_E2"/>
    <property type="match status" value="1"/>
</dbReference>
<keyword evidence="2" id="KW-0812">Transmembrane</keyword>
<keyword evidence="8" id="KW-1185">Reference proteome</keyword>
<comment type="subcellular location">
    <subcellularLocation>
        <location evidence="1">Endomembrane system</location>
        <topology evidence="1">Multi-pass membrane protein</topology>
    </subcellularLocation>
</comment>
<evidence type="ECO:0000256" key="1">
    <source>
        <dbReference type="ARBA" id="ARBA00004127"/>
    </source>
</evidence>
<dbReference type="Gene3D" id="3.40.1110.10">
    <property type="entry name" value="Calcium-transporting ATPase, cytoplasmic domain N"/>
    <property type="match status" value="1"/>
</dbReference>
<organism evidence="7 8">
    <name type="scientific">Cordylochernes scorpioides</name>
    <dbReference type="NCBI Taxonomy" id="51811"/>
    <lineage>
        <taxon>Eukaryota</taxon>
        <taxon>Metazoa</taxon>
        <taxon>Ecdysozoa</taxon>
        <taxon>Arthropoda</taxon>
        <taxon>Chelicerata</taxon>
        <taxon>Arachnida</taxon>
        <taxon>Pseudoscorpiones</taxon>
        <taxon>Cheliferoidea</taxon>
        <taxon>Chernetidae</taxon>
        <taxon>Cordylochernes</taxon>
    </lineage>
</organism>